<gene>
    <name evidence="1" type="ORF">CEXT_319651</name>
</gene>
<protein>
    <recommendedName>
        <fullName evidence="3">Ribosomal protein S14</fullName>
    </recommendedName>
</protein>
<sequence length="94" mass="10526">MDCPAGGISWRDVGKKKLRRDYRKHRLILGEQELIVKSVGPPPTFVLINILGSRRISPRNKTTSSLLNSPDVNCGFARITRAGPQREKSFLPGR</sequence>
<comment type="caution">
    <text evidence="1">The sequence shown here is derived from an EMBL/GenBank/DDBJ whole genome shotgun (WGS) entry which is preliminary data.</text>
</comment>
<dbReference type="Proteomes" id="UP001054945">
    <property type="component" value="Unassembled WGS sequence"/>
</dbReference>
<evidence type="ECO:0000313" key="1">
    <source>
        <dbReference type="EMBL" id="GIY67045.1"/>
    </source>
</evidence>
<evidence type="ECO:0008006" key="3">
    <source>
        <dbReference type="Google" id="ProtNLM"/>
    </source>
</evidence>
<name>A0AAV4V9W8_CAEEX</name>
<accession>A0AAV4V9W8</accession>
<dbReference type="EMBL" id="BPLR01014192">
    <property type="protein sequence ID" value="GIY67045.1"/>
    <property type="molecule type" value="Genomic_DNA"/>
</dbReference>
<reference evidence="1 2" key="1">
    <citation type="submission" date="2021-06" db="EMBL/GenBank/DDBJ databases">
        <title>Caerostris extrusa draft genome.</title>
        <authorList>
            <person name="Kono N."/>
            <person name="Arakawa K."/>
        </authorList>
    </citation>
    <scope>NUCLEOTIDE SEQUENCE [LARGE SCALE GENOMIC DNA]</scope>
</reference>
<organism evidence="1 2">
    <name type="scientific">Caerostris extrusa</name>
    <name type="common">Bark spider</name>
    <name type="synonym">Caerostris bankana</name>
    <dbReference type="NCBI Taxonomy" id="172846"/>
    <lineage>
        <taxon>Eukaryota</taxon>
        <taxon>Metazoa</taxon>
        <taxon>Ecdysozoa</taxon>
        <taxon>Arthropoda</taxon>
        <taxon>Chelicerata</taxon>
        <taxon>Arachnida</taxon>
        <taxon>Araneae</taxon>
        <taxon>Araneomorphae</taxon>
        <taxon>Entelegynae</taxon>
        <taxon>Araneoidea</taxon>
        <taxon>Araneidae</taxon>
        <taxon>Caerostris</taxon>
    </lineage>
</organism>
<dbReference type="AlphaFoldDB" id="A0AAV4V9W8"/>
<evidence type="ECO:0000313" key="2">
    <source>
        <dbReference type="Proteomes" id="UP001054945"/>
    </source>
</evidence>
<keyword evidence="2" id="KW-1185">Reference proteome</keyword>
<proteinExistence type="predicted"/>